<feature type="transmembrane region" description="Helical" evidence="2">
    <location>
        <begin position="68"/>
        <end position="85"/>
    </location>
</feature>
<dbReference type="InterPro" id="IPR058521">
    <property type="entry name" value="DUF8208"/>
</dbReference>
<protein>
    <recommendedName>
        <fullName evidence="3">DUF8208 domain-containing protein</fullName>
    </recommendedName>
</protein>
<feature type="compositionally biased region" description="Basic and acidic residues" evidence="1">
    <location>
        <begin position="414"/>
        <end position="424"/>
    </location>
</feature>
<feature type="region of interest" description="Disordered" evidence="1">
    <location>
        <begin position="405"/>
        <end position="490"/>
    </location>
</feature>
<feature type="compositionally biased region" description="Low complexity" evidence="1">
    <location>
        <begin position="425"/>
        <end position="442"/>
    </location>
</feature>
<organism evidence="4">
    <name type="scientific">Paraclostridium sordellii</name>
    <name type="common">Clostridium sordellii</name>
    <dbReference type="NCBI Taxonomy" id="1505"/>
    <lineage>
        <taxon>Bacteria</taxon>
        <taxon>Bacillati</taxon>
        <taxon>Bacillota</taxon>
        <taxon>Clostridia</taxon>
        <taxon>Peptostreptococcales</taxon>
        <taxon>Peptostreptococcaceae</taxon>
        <taxon>Paraclostridium</taxon>
    </lineage>
</organism>
<evidence type="ECO:0000313" key="4">
    <source>
        <dbReference type="EMBL" id="AUO31820.1"/>
    </source>
</evidence>
<feature type="domain" description="DUF8208" evidence="3">
    <location>
        <begin position="16"/>
        <end position="367"/>
    </location>
</feature>
<feature type="transmembrane region" description="Helical" evidence="2">
    <location>
        <begin position="234"/>
        <end position="253"/>
    </location>
</feature>
<proteinExistence type="predicted"/>
<feature type="compositionally biased region" description="Basic and acidic residues" evidence="1">
    <location>
        <begin position="578"/>
        <end position="601"/>
    </location>
</feature>
<dbReference type="EMBL" id="MG205643">
    <property type="protein sequence ID" value="AUO31820.1"/>
    <property type="molecule type" value="Genomic_DNA"/>
</dbReference>
<evidence type="ECO:0000256" key="2">
    <source>
        <dbReference type="SAM" id="Phobius"/>
    </source>
</evidence>
<dbReference type="NCBIfam" id="NF045890">
    <property type="entry name" value="conj_pls20_p028"/>
    <property type="match status" value="1"/>
</dbReference>
<keyword evidence="2" id="KW-0472">Membrane</keyword>
<feature type="compositionally biased region" description="Low complexity" evidence="1">
    <location>
        <begin position="504"/>
        <end position="515"/>
    </location>
</feature>
<feature type="compositionally biased region" description="Polar residues" evidence="1">
    <location>
        <begin position="443"/>
        <end position="475"/>
    </location>
</feature>
<feature type="transmembrane region" description="Helical" evidence="2">
    <location>
        <begin position="290"/>
        <end position="311"/>
    </location>
</feature>
<dbReference type="Pfam" id="PF26635">
    <property type="entry name" value="DUF8208"/>
    <property type="match status" value="1"/>
</dbReference>
<dbReference type="RefSeq" id="WP_172692201.1">
    <property type="nucleotide sequence ID" value="NZ_MG205643.1"/>
</dbReference>
<reference evidence="4" key="1">
    <citation type="submission" date="2017-10" db="EMBL/GenBank/DDBJ databases">
        <title>Conjugative transfer of the toxin plasmid of Clostridium sordellii.</title>
        <authorList>
            <person name="Vidor C.J."/>
            <person name="Awad M."/>
            <person name="Lyras D."/>
        </authorList>
    </citation>
    <scope>NUCLEOTIDE SEQUENCE</scope>
    <source>
        <strain evidence="4">S0804018</strain>
        <plasmid evidence="4">pCS1-5</plasmid>
    </source>
</reference>
<feature type="region of interest" description="Disordered" evidence="1">
    <location>
        <begin position="504"/>
        <end position="639"/>
    </location>
</feature>
<name>A0A2I6SWB8_PARSO</name>
<keyword evidence="2" id="KW-1133">Transmembrane helix</keyword>
<evidence type="ECO:0000256" key="1">
    <source>
        <dbReference type="SAM" id="MobiDB-lite"/>
    </source>
</evidence>
<sequence length="689" mass="76499">MDILQVLTNYTPFFKIGNVISDFLRWILWALVSILCNLSDGVEKIVNKIYSLNNFFNKSEIQQIIDKFKPALWVVLTISVLYIGYKLVIDREFKGERIFQNFILSFMVILALPAFMVQMNKITSSAINAANEGIKVEEQTTTARSIIKDNIYDLKYLEKQGFKLNGDLNDSKTKTNNLDPENILRININSTIDRGFLDKEVFKKKIEIDENGKEQVVDLEKSFFGFIEEQYYRFNFNFLTMIIMLICLIVTFVLTSIKIARIIIELGFKKVFAMMLAFGDISSGQKLKTVLKDILSSFGIIFATSILLKLYMVSTTWINTIDANILVKIIFIIASSLMVIDGPNIIERVLGIDAGIKSGWSLVAGTYTGAKTMSSIGSKLWNSMSAVAGGAKGVYDGFNSSTLEEESKSASNEKNSDPKSDSNENKSNSNSSNSNANNLNSNETGQSLSDESNNMQDNNQLSSNEILDNNNNLSSEYGEPPSLQDDMNNNVGLSYKEQETLSDNVNASDNNDLNNEYSKDGVQSSLESENKVNDTSLGNESNKDSVQQSLENESKSSDNSSINDNVYSNHSDSLSSDMSKESESKATSDIDQKSLDSDIKSDNNLNSQSMNDSSNKPVGNSESLKTGKSDKDVVKNSEKLEIRGLGQYAKDAIKDSNKGQIAKKHYNLGVNTGKAFRTYMDKKSGKGSK</sequence>
<dbReference type="InterPro" id="IPR058066">
    <property type="entry name" value="pXO2-14_N"/>
</dbReference>
<feature type="compositionally biased region" description="Low complexity" evidence="1">
    <location>
        <begin position="557"/>
        <end position="577"/>
    </location>
</feature>
<keyword evidence="2" id="KW-0812">Transmembrane</keyword>
<evidence type="ECO:0000259" key="3">
    <source>
        <dbReference type="Pfam" id="PF26635"/>
    </source>
</evidence>
<keyword evidence="4" id="KW-0614">Plasmid</keyword>
<accession>A0A2I6SWB8</accession>
<geneLocation type="plasmid" evidence="4">
    <name>pCS1-5</name>
</geneLocation>
<feature type="compositionally biased region" description="Polar residues" evidence="1">
    <location>
        <begin position="602"/>
        <end position="624"/>
    </location>
</feature>
<dbReference type="AlphaFoldDB" id="A0A2I6SWB8"/>
<feature type="compositionally biased region" description="Basic and acidic residues" evidence="1">
    <location>
        <begin position="625"/>
        <end position="639"/>
    </location>
</feature>
<feature type="compositionally biased region" description="Polar residues" evidence="1">
    <location>
        <begin position="521"/>
        <end position="548"/>
    </location>
</feature>
<feature type="transmembrane region" description="Helical" evidence="2">
    <location>
        <begin position="97"/>
        <end position="117"/>
    </location>
</feature>
<feature type="transmembrane region" description="Helical" evidence="2">
    <location>
        <begin position="323"/>
        <end position="340"/>
    </location>
</feature>